<evidence type="ECO:0000313" key="5">
    <source>
        <dbReference type="Proteomes" id="UP000245021"/>
    </source>
</evidence>
<organism evidence="4 5">
    <name type="scientific">Lactococcus termiticola</name>
    <dbReference type="NCBI Taxonomy" id="2169526"/>
    <lineage>
        <taxon>Bacteria</taxon>
        <taxon>Bacillati</taxon>
        <taxon>Bacillota</taxon>
        <taxon>Bacilli</taxon>
        <taxon>Lactobacillales</taxon>
        <taxon>Streptococcaceae</taxon>
        <taxon>Lactococcus</taxon>
    </lineage>
</organism>
<sequence length="121" mass="13036">MNLIESLNLKLVNLTSSGFEASMTLSDFHAQPQGYLNGGATLASAEILAGMASNQITDDQHFAVGQAISGNHLRPTKAEGSLKIIGELLLSGKTSHVWEIRFMKEEKLISVVRVTNALVEI</sequence>
<evidence type="ECO:0000256" key="2">
    <source>
        <dbReference type="ARBA" id="ARBA00022801"/>
    </source>
</evidence>
<dbReference type="GO" id="GO:0061522">
    <property type="term" value="F:1,4-dihydroxy-2-naphthoyl-CoA thioesterase activity"/>
    <property type="evidence" value="ECO:0007669"/>
    <property type="project" value="TreeGrafter"/>
</dbReference>
<dbReference type="Pfam" id="PF03061">
    <property type="entry name" value="4HBT"/>
    <property type="match status" value="1"/>
</dbReference>
<dbReference type="CDD" id="cd03443">
    <property type="entry name" value="PaaI_thioesterase"/>
    <property type="match status" value="1"/>
</dbReference>
<proteinExistence type="inferred from homology"/>
<dbReference type="AlphaFoldDB" id="A0A2R5HEG2"/>
<reference evidence="4 5" key="1">
    <citation type="journal article" date="2018" name="Genome Announc.">
        <title>Draft Genome Sequence of Lactococcus sp. Strain NtB2 (JCM 32569), Isolated from the Gut of the Higher Termite Nasutitermes takasagoensis.</title>
        <authorList>
            <person name="Noda S."/>
            <person name="Aihara C."/>
            <person name="Yuki M."/>
            <person name="Ohkuma M."/>
        </authorList>
    </citation>
    <scope>NUCLEOTIDE SEQUENCE [LARGE SCALE GENOMIC DNA]</scope>
    <source>
        <strain evidence="4 5">NtB2</strain>
    </source>
</reference>
<dbReference type="SUPFAM" id="SSF54637">
    <property type="entry name" value="Thioesterase/thiol ester dehydrase-isomerase"/>
    <property type="match status" value="1"/>
</dbReference>
<feature type="domain" description="Thioesterase" evidence="3">
    <location>
        <begin position="33"/>
        <end position="106"/>
    </location>
</feature>
<name>A0A2R5HEG2_9LACT</name>
<protein>
    <recommendedName>
        <fullName evidence="3">Thioesterase domain-containing protein</fullName>
    </recommendedName>
</protein>
<dbReference type="InterPro" id="IPR006683">
    <property type="entry name" value="Thioestr_dom"/>
</dbReference>
<accession>A0A2R5HEG2</accession>
<dbReference type="Proteomes" id="UP000245021">
    <property type="component" value="Unassembled WGS sequence"/>
</dbReference>
<evidence type="ECO:0000259" key="3">
    <source>
        <dbReference type="Pfam" id="PF03061"/>
    </source>
</evidence>
<keyword evidence="2" id="KW-0378">Hydrolase</keyword>
<evidence type="ECO:0000256" key="1">
    <source>
        <dbReference type="ARBA" id="ARBA00008324"/>
    </source>
</evidence>
<comment type="caution">
    <text evidence="4">The sequence shown here is derived from an EMBL/GenBank/DDBJ whole genome shotgun (WGS) entry which is preliminary data.</text>
</comment>
<dbReference type="Gene3D" id="3.10.129.10">
    <property type="entry name" value="Hotdog Thioesterase"/>
    <property type="match status" value="1"/>
</dbReference>
<dbReference type="NCBIfam" id="TIGR00369">
    <property type="entry name" value="unchar_dom_1"/>
    <property type="match status" value="1"/>
</dbReference>
<keyword evidence="5" id="KW-1185">Reference proteome</keyword>
<dbReference type="RefSeq" id="WP_109245409.1">
    <property type="nucleotide sequence ID" value="NZ_BFFO01000003.1"/>
</dbReference>
<dbReference type="EMBL" id="BFFO01000003">
    <property type="protein sequence ID" value="GBG96429.1"/>
    <property type="molecule type" value="Genomic_DNA"/>
</dbReference>
<evidence type="ECO:0000313" key="4">
    <source>
        <dbReference type="EMBL" id="GBG96429.1"/>
    </source>
</evidence>
<dbReference type="GO" id="GO:0005829">
    <property type="term" value="C:cytosol"/>
    <property type="evidence" value="ECO:0007669"/>
    <property type="project" value="TreeGrafter"/>
</dbReference>
<comment type="similarity">
    <text evidence="1">Belongs to the thioesterase PaaI family.</text>
</comment>
<dbReference type="PANTHER" id="PTHR43240">
    <property type="entry name" value="1,4-DIHYDROXY-2-NAPHTHOYL-COA THIOESTERASE 1"/>
    <property type="match status" value="1"/>
</dbReference>
<dbReference type="OrthoDB" id="9798208at2"/>
<dbReference type="InterPro" id="IPR003736">
    <property type="entry name" value="PAAI_dom"/>
</dbReference>
<dbReference type="PANTHER" id="PTHR43240:SF5">
    <property type="entry name" value="1,4-DIHYDROXY-2-NAPHTHOYL-COA THIOESTERASE 1"/>
    <property type="match status" value="1"/>
</dbReference>
<dbReference type="InterPro" id="IPR029069">
    <property type="entry name" value="HotDog_dom_sf"/>
</dbReference>
<gene>
    <name evidence="4" type="ORF">NtB2_00541</name>
</gene>